<feature type="transmembrane region" description="Helical" evidence="16">
    <location>
        <begin position="352"/>
        <end position="370"/>
    </location>
</feature>
<dbReference type="GO" id="GO:0048039">
    <property type="term" value="F:ubiquinone binding"/>
    <property type="evidence" value="ECO:0007669"/>
    <property type="project" value="TreeGrafter"/>
</dbReference>
<feature type="transmembrane region" description="Helical" evidence="16">
    <location>
        <begin position="62"/>
        <end position="81"/>
    </location>
</feature>
<dbReference type="EC" id="7.1.1.2" evidence="3 16"/>
<accession>A0A0A6ZDW0</accession>
<gene>
    <name evidence="19" type="primary">ND4</name>
</gene>
<keyword evidence="9 16" id="KW-0249">Electron transport</keyword>
<dbReference type="CTD" id="4538"/>
<keyword evidence="10 16" id="KW-1133">Transmembrane helix</keyword>
<feature type="transmembrane region" description="Helical" evidence="16">
    <location>
        <begin position="257"/>
        <end position="278"/>
    </location>
</feature>
<evidence type="ECO:0000256" key="12">
    <source>
        <dbReference type="ARBA" id="ARBA00023075"/>
    </source>
</evidence>
<feature type="transmembrane region" description="Helical" evidence="16">
    <location>
        <begin position="117"/>
        <end position="138"/>
    </location>
</feature>
<proteinExistence type="inferred from homology"/>
<evidence type="ECO:0000256" key="8">
    <source>
        <dbReference type="ARBA" id="ARBA00022967"/>
    </source>
</evidence>
<evidence type="ECO:0000256" key="11">
    <source>
        <dbReference type="ARBA" id="ARBA00023027"/>
    </source>
</evidence>
<reference evidence="19" key="1">
    <citation type="submission" date="2013-02" db="EMBL/GenBank/DDBJ databases">
        <title>Pelusios castaneus mitochondrial DNA complete genome.</title>
        <authorList>
            <person name="Nie L.W."/>
            <person name="Hou H.Z."/>
        </authorList>
    </citation>
    <scope>NUCLEOTIDE SEQUENCE</scope>
</reference>
<feature type="transmembrane region" description="Helical" evidence="16">
    <location>
        <begin position="310"/>
        <end position="331"/>
    </location>
</feature>
<feature type="domain" description="NADH:ubiquinone oxidoreductase chain 4 N-terminal" evidence="18">
    <location>
        <begin position="1"/>
        <end position="110"/>
    </location>
</feature>
<keyword evidence="11 16" id="KW-0520">NAD</keyword>
<sequence>MLKLLLPTIMLLPTTWLCKKNHLSHTTLLFSFTIAFLSLQWFKPKFELTNTFSNIYMGVDPLSTPLLILTSWMTPLMILASKNHLTPEPLSRKRTFTTMIISLQIFLTLAFSASEMMLFFTMFEATLIPTLIIITRWGNQMERLNAGTYFLFYTLIGSLPLLIALTSLYTHHNTLSLFILQLNPPHLTNSWAHTMWWLALLTAFMIKMPLYGLHLWLPKAHVEAPIAGSMILAGVLLKLGGYGIIRMTLMLNPVTKTLSYPFMALSLWGIIMTGLICLRQTDLKSLIAYSSVGHMGLVISAALLQTPLSITGATILMIAHGLSSSMLFCLANTNYERTHNRTLLLTRSMQTLLPLMTLWWLLANLMNMALPPTINLMGELTIIASLFNWANITILLTGLGTLISALYSLHMFSSTQWGGTPPPHMHTITPSHTREHLIMTLHIIPLILLMVKPQLMTISLV</sequence>
<evidence type="ECO:0000256" key="9">
    <source>
        <dbReference type="ARBA" id="ARBA00022982"/>
    </source>
</evidence>
<feature type="transmembrane region" description="Helical" evidence="16">
    <location>
        <begin position="93"/>
        <end position="111"/>
    </location>
</feature>
<dbReference type="GO" id="GO:0008137">
    <property type="term" value="F:NADH dehydrogenase (ubiquinone) activity"/>
    <property type="evidence" value="ECO:0007669"/>
    <property type="project" value="UniProtKB-UniRule"/>
</dbReference>
<feature type="transmembrane region" description="Helical" evidence="16">
    <location>
        <begin position="190"/>
        <end position="210"/>
    </location>
</feature>
<dbReference type="InterPro" id="IPR003918">
    <property type="entry name" value="NADH_UbQ_OxRdtase"/>
</dbReference>
<dbReference type="GO" id="GO:0031966">
    <property type="term" value="C:mitochondrial membrane"/>
    <property type="evidence" value="ECO:0007669"/>
    <property type="project" value="UniProtKB-SubCell"/>
</dbReference>
<evidence type="ECO:0000256" key="10">
    <source>
        <dbReference type="ARBA" id="ARBA00022989"/>
    </source>
</evidence>
<comment type="similarity">
    <text evidence="2 16">Belongs to the complex I subunit 4 family.</text>
</comment>
<evidence type="ECO:0000256" key="1">
    <source>
        <dbReference type="ARBA" id="ARBA00004225"/>
    </source>
</evidence>
<evidence type="ECO:0000256" key="4">
    <source>
        <dbReference type="ARBA" id="ARBA00021006"/>
    </source>
</evidence>
<dbReference type="GO" id="GO:0042773">
    <property type="term" value="P:ATP synthesis coupled electron transport"/>
    <property type="evidence" value="ECO:0007669"/>
    <property type="project" value="InterPro"/>
</dbReference>
<keyword evidence="14 16" id="KW-0472">Membrane</keyword>
<evidence type="ECO:0000256" key="7">
    <source>
        <dbReference type="ARBA" id="ARBA00022692"/>
    </source>
</evidence>
<organism evidence="19">
    <name type="scientific">Pelusios castaneus</name>
    <name type="common">West African mud turtle</name>
    <dbReference type="NCBI Taxonomy" id="367368"/>
    <lineage>
        <taxon>Eukaryota</taxon>
        <taxon>Metazoa</taxon>
        <taxon>Chordata</taxon>
        <taxon>Craniata</taxon>
        <taxon>Vertebrata</taxon>
        <taxon>Euteleostomi</taxon>
        <taxon>Archelosauria</taxon>
        <taxon>Testudinata</taxon>
        <taxon>Testudines</taxon>
        <taxon>Pleurodira</taxon>
        <taxon>Pelomedusidae</taxon>
        <taxon>Pelusios</taxon>
    </lineage>
</organism>
<dbReference type="Pfam" id="PF01059">
    <property type="entry name" value="Oxidored_q5_N"/>
    <property type="match status" value="1"/>
</dbReference>
<feature type="transmembrane region" description="Helical" evidence="16">
    <location>
        <begin position="150"/>
        <end position="170"/>
    </location>
</feature>
<evidence type="ECO:0000256" key="2">
    <source>
        <dbReference type="ARBA" id="ARBA00009025"/>
    </source>
</evidence>
<keyword evidence="5 16" id="KW-0813">Transport</keyword>
<evidence type="ECO:0000259" key="18">
    <source>
        <dbReference type="Pfam" id="PF01059"/>
    </source>
</evidence>
<dbReference type="InterPro" id="IPR010227">
    <property type="entry name" value="NADH_Q_OxRdtase_chainM/4"/>
</dbReference>
<protein>
    <recommendedName>
        <fullName evidence="4 16">NADH-ubiquinone oxidoreductase chain 4</fullName>
        <ecNumber evidence="3 16">7.1.1.2</ecNumber>
    </recommendedName>
</protein>
<feature type="transmembrane region" description="Helical" evidence="16">
    <location>
        <begin position="382"/>
        <end position="407"/>
    </location>
</feature>
<dbReference type="EMBL" id="KC692463">
    <property type="protein sequence ID" value="AGL45241.1"/>
    <property type="molecule type" value="Genomic_DNA"/>
</dbReference>
<keyword evidence="13 16" id="KW-0496">Mitochondrion</keyword>
<evidence type="ECO:0000256" key="14">
    <source>
        <dbReference type="ARBA" id="ARBA00023136"/>
    </source>
</evidence>
<feature type="transmembrane region" description="Helical" evidence="16">
    <location>
        <begin position="222"/>
        <end position="245"/>
    </location>
</feature>
<dbReference type="PRINTS" id="PR01437">
    <property type="entry name" value="NUOXDRDTASE4"/>
</dbReference>
<evidence type="ECO:0000256" key="15">
    <source>
        <dbReference type="ARBA" id="ARBA00049551"/>
    </source>
</evidence>
<evidence type="ECO:0000256" key="16">
    <source>
        <dbReference type="RuleBase" id="RU003297"/>
    </source>
</evidence>
<geneLocation type="mitochondrion" evidence="19"/>
<evidence type="ECO:0000256" key="5">
    <source>
        <dbReference type="ARBA" id="ARBA00022448"/>
    </source>
</evidence>
<dbReference type="InterPro" id="IPR000260">
    <property type="entry name" value="NADH4_N"/>
</dbReference>
<dbReference type="NCBIfam" id="TIGR01972">
    <property type="entry name" value="NDH_I_M"/>
    <property type="match status" value="1"/>
</dbReference>
<name>A0A0A6ZDW0_9SAUR</name>
<evidence type="ECO:0000256" key="3">
    <source>
        <dbReference type="ARBA" id="ARBA00012944"/>
    </source>
</evidence>
<comment type="function">
    <text evidence="16">Core subunit of the mitochondrial membrane respiratory chain NADH dehydrogenase (Complex I) which catalyzes electron transfer from NADH through the respiratory chain, using ubiquinone as an electron acceptor. Essential for the catalytic activity and assembly of complex I.</text>
</comment>
<comment type="catalytic activity">
    <reaction evidence="15 16">
        <text>a ubiquinone + NADH + 5 H(+)(in) = a ubiquinol + NAD(+) + 4 H(+)(out)</text>
        <dbReference type="Rhea" id="RHEA:29091"/>
        <dbReference type="Rhea" id="RHEA-COMP:9565"/>
        <dbReference type="Rhea" id="RHEA-COMP:9566"/>
        <dbReference type="ChEBI" id="CHEBI:15378"/>
        <dbReference type="ChEBI" id="CHEBI:16389"/>
        <dbReference type="ChEBI" id="CHEBI:17976"/>
        <dbReference type="ChEBI" id="CHEBI:57540"/>
        <dbReference type="ChEBI" id="CHEBI:57945"/>
        <dbReference type="EC" id="7.1.1.2"/>
    </reaction>
</comment>
<dbReference type="GO" id="GO:0015990">
    <property type="term" value="P:electron transport coupled proton transport"/>
    <property type="evidence" value="ECO:0007669"/>
    <property type="project" value="TreeGrafter"/>
</dbReference>
<dbReference type="Pfam" id="PF00361">
    <property type="entry name" value="Proton_antipo_M"/>
    <property type="match status" value="1"/>
</dbReference>
<dbReference type="GeneID" id="22832563"/>
<dbReference type="PANTHER" id="PTHR43507">
    <property type="entry name" value="NADH-UBIQUINONE OXIDOREDUCTASE CHAIN 4"/>
    <property type="match status" value="1"/>
</dbReference>
<dbReference type="RefSeq" id="YP_009113972.1">
    <property type="nucleotide sequence ID" value="NC_026049.1"/>
</dbReference>
<evidence type="ECO:0000313" key="19">
    <source>
        <dbReference type="EMBL" id="AGL45241.1"/>
    </source>
</evidence>
<dbReference type="PANTHER" id="PTHR43507:SF20">
    <property type="entry name" value="NADH-UBIQUINONE OXIDOREDUCTASE CHAIN 4"/>
    <property type="match status" value="1"/>
</dbReference>
<keyword evidence="12 16" id="KW-0830">Ubiquinone</keyword>
<feature type="domain" description="NADH:quinone oxidoreductase/Mrp antiporter transmembrane" evidence="17">
    <location>
        <begin position="113"/>
        <end position="403"/>
    </location>
</feature>
<dbReference type="GO" id="GO:0003954">
    <property type="term" value="F:NADH dehydrogenase activity"/>
    <property type="evidence" value="ECO:0007669"/>
    <property type="project" value="TreeGrafter"/>
</dbReference>
<keyword evidence="8" id="KW-1278">Translocase</keyword>
<dbReference type="InterPro" id="IPR001750">
    <property type="entry name" value="ND/Mrp_TM"/>
</dbReference>
<evidence type="ECO:0000256" key="13">
    <source>
        <dbReference type="ARBA" id="ARBA00023128"/>
    </source>
</evidence>
<evidence type="ECO:0000256" key="6">
    <source>
        <dbReference type="ARBA" id="ARBA00022660"/>
    </source>
</evidence>
<evidence type="ECO:0000259" key="17">
    <source>
        <dbReference type="Pfam" id="PF00361"/>
    </source>
</evidence>
<keyword evidence="7 16" id="KW-0812">Transmembrane</keyword>
<feature type="transmembrane region" description="Helical" evidence="16">
    <location>
        <begin position="285"/>
        <end position="304"/>
    </location>
</feature>
<dbReference type="AlphaFoldDB" id="A0A0A6ZDW0"/>
<feature type="transmembrane region" description="Helical" evidence="16">
    <location>
        <begin position="21"/>
        <end position="42"/>
    </location>
</feature>
<keyword evidence="6 16" id="KW-0679">Respiratory chain</keyword>
<comment type="subcellular location">
    <subcellularLocation>
        <location evidence="1 16">Mitochondrion membrane</location>
        <topology evidence="1 16">Multi-pass membrane protein</topology>
    </subcellularLocation>
</comment>